<dbReference type="Gene3D" id="1.20.5.1930">
    <property type="match status" value="1"/>
</dbReference>
<dbReference type="eggNOG" id="COG4585">
    <property type="taxonomic scope" value="Bacteria"/>
</dbReference>
<keyword evidence="4" id="KW-0808">Transferase</keyword>
<keyword evidence="9" id="KW-0812">Transmembrane</keyword>
<dbReference type="PANTHER" id="PTHR24421">
    <property type="entry name" value="NITRATE/NITRITE SENSOR PROTEIN NARX-RELATED"/>
    <property type="match status" value="1"/>
</dbReference>
<dbReference type="InterPro" id="IPR036890">
    <property type="entry name" value="HATPase_C_sf"/>
</dbReference>
<evidence type="ECO:0000313" key="11">
    <source>
        <dbReference type="EMBL" id="CCA56757.1"/>
    </source>
</evidence>
<keyword evidence="6 11" id="KW-0418">Kinase</keyword>
<keyword evidence="9" id="KW-1133">Transmembrane helix</keyword>
<dbReference type="HOGENOM" id="CLU_000445_20_1_11"/>
<evidence type="ECO:0000256" key="2">
    <source>
        <dbReference type="ARBA" id="ARBA00012438"/>
    </source>
</evidence>
<dbReference type="KEGG" id="sve:SVEN_3471"/>
<dbReference type="EMBL" id="FR845719">
    <property type="protein sequence ID" value="CCA56757.1"/>
    <property type="molecule type" value="Genomic_DNA"/>
</dbReference>
<accession>F2RBP6</accession>
<dbReference type="Pfam" id="PF07730">
    <property type="entry name" value="HisKA_3"/>
    <property type="match status" value="1"/>
</dbReference>
<keyword evidence="9" id="KW-0472">Membrane</keyword>
<dbReference type="AlphaFoldDB" id="F2RBP6"/>
<feature type="domain" description="Histidine kinase/HSP90-like ATPase" evidence="10">
    <location>
        <begin position="272"/>
        <end position="360"/>
    </location>
</feature>
<evidence type="ECO:0000256" key="4">
    <source>
        <dbReference type="ARBA" id="ARBA00022679"/>
    </source>
</evidence>
<gene>
    <name evidence="11" type="ordered locus">SVEN_3471</name>
</gene>
<evidence type="ECO:0000256" key="9">
    <source>
        <dbReference type="SAM" id="Phobius"/>
    </source>
</evidence>
<dbReference type="SUPFAM" id="SSF55874">
    <property type="entry name" value="ATPase domain of HSP90 chaperone/DNA topoisomerase II/histidine kinase"/>
    <property type="match status" value="1"/>
</dbReference>
<evidence type="ECO:0000256" key="8">
    <source>
        <dbReference type="ARBA" id="ARBA00023012"/>
    </source>
</evidence>
<evidence type="ECO:0000256" key="5">
    <source>
        <dbReference type="ARBA" id="ARBA00022741"/>
    </source>
</evidence>
<dbReference type="PANTHER" id="PTHR24421:SF10">
    <property type="entry name" value="NITRATE_NITRITE SENSOR PROTEIN NARQ"/>
    <property type="match status" value="1"/>
</dbReference>
<dbReference type="InterPro" id="IPR011712">
    <property type="entry name" value="Sig_transdc_His_kin_sub3_dim/P"/>
</dbReference>
<evidence type="ECO:0000259" key="10">
    <source>
        <dbReference type="SMART" id="SM00387"/>
    </source>
</evidence>
<keyword evidence="8" id="KW-0902">Two-component regulatory system</keyword>
<organism evidence="11 12">
    <name type="scientific">Streptomyces venezuelae (strain ATCC 10712 / CBS 650.69 / DSM 40230 / JCM 4526 / NBRC 13096 / PD 04745)</name>
    <dbReference type="NCBI Taxonomy" id="953739"/>
    <lineage>
        <taxon>Bacteria</taxon>
        <taxon>Bacillati</taxon>
        <taxon>Actinomycetota</taxon>
        <taxon>Actinomycetes</taxon>
        <taxon>Kitasatosporales</taxon>
        <taxon>Streptomycetaceae</taxon>
        <taxon>Streptomyces</taxon>
    </lineage>
</organism>
<dbReference type="InterPro" id="IPR003594">
    <property type="entry name" value="HATPase_dom"/>
</dbReference>
<evidence type="ECO:0000256" key="3">
    <source>
        <dbReference type="ARBA" id="ARBA00022553"/>
    </source>
</evidence>
<dbReference type="Proteomes" id="UP000006854">
    <property type="component" value="Chromosome"/>
</dbReference>
<dbReference type="GeneID" id="51864032"/>
<sequence>MSPRPQSGRHARLVDPALALLTAVGIAAGPAAVGAPLSWHGTFALGVILGGLLLVRRSRPVPVLVLSAAVLVGYQSAGLFEGGGVWPLSVALFTAALTRPGLASAVAALALAGGLAVQGLDASETLARGGVELLWLALVTAAASSWRQYGRWRAEHRARLLQLEQTRLVEQRLTISREVHDVVAHTLAVVGVHLNVAVEALDDSPEEARAALRTAIAVRSRAMTDLKTFVGELRDVPQHGLESVADLVAQAEAAGLDVRYDTEGDVEALPAAQALTAYRVVQEAVVNTLRHSDAGRLTIQVQAGPQALVVTVTDDGRSAAGFTEGHGLTGMRERVTALGGTLHVDTGGGFAVRAVLPLADHLTGLAP</sequence>
<evidence type="ECO:0000256" key="7">
    <source>
        <dbReference type="ARBA" id="ARBA00022840"/>
    </source>
</evidence>
<dbReference type="STRING" id="953739.SVEN_3471"/>
<dbReference type="CDD" id="cd16917">
    <property type="entry name" value="HATPase_UhpB-NarQ-NarX-like"/>
    <property type="match status" value="1"/>
</dbReference>
<feature type="transmembrane region" description="Helical" evidence="9">
    <location>
        <begin position="62"/>
        <end position="80"/>
    </location>
</feature>
<evidence type="ECO:0000256" key="1">
    <source>
        <dbReference type="ARBA" id="ARBA00000085"/>
    </source>
</evidence>
<protein>
    <recommendedName>
        <fullName evidence="2">histidine kinase</fullName>
        <ecNumber evidence="2">2.7.13.3</ecNumber>
    </recommendedName>
</protein>
<reference evidence="11 12" key="1">
    <citation type="journal article" date="2011" name="BMC Genomics">
        <title>Genome-wide analysis of the role of GlnR in Streptomyces venezuelae provides new insights into global nitrogen regulation in actinomycetes.</title>
        <authorList>
            <person name="Pullan S.T."/>
            <person name="Bibb M.J."/>
            <person name="Merrick M."/>
        </authorList>
    </citation>
    <scope>NUCLEOTIDE SEQUENCE [LARGE SCALE GENOMIC DNA]</scope>
    <source>
        <strain evidence="11">ATCC 10712</strain>
    </source>
</reference>
<dbReference type="Gene3D" id="3.30.565.10">
    <property type="entry name" value="Histidine kinase-like ATPase, C-terminal domain"/>
    <property type="match status" value="1"/>
</dbReference>
<proteinExistence type="predicted"/>
<dbReference type="OrthoDB" id="4195281at2"/>
<dbReference type="RefSeq" id="WP_015034672.1">
    <property type="nucleotide sequence ID" value="NC_018750.1"/>
</dbReference>
<dbReference type="PATRIC" id="fig|953739.5.peg.5695"/>
<evidence type="ECO:0000256" key="6">
    <source>
        <dbReference type="ARBA" id="ARBA00022777"/>
    </source>
</evidence>
<dbReference type="SMART" id="SM00387">
    <property type="entry name" value="HATPase_c"/>
    <property type="match status" value="1"/>
</dbReference>
<dbReference type="GO" id="GO:0046983">
    <property type="term" value="F:protein dimerization activity"/>
    <property type="evidence" value="ECO:0007669"/>
    <property type="project" value="InterPro"/>
</dbReference>
<comment type="catalytic activity">
    <reaction evidence="1">
        <text>ATP + protein L-histidine = ADP + protein N-phospho-L-histidine.</text>
        <dbReference type="EC" id="2.7.13.3"/>
    </reaction>
</comment>
<keyword evidence="5" id="KW-0547">Nucleotide-binding</keyword>
<feature type="transmembrane region" description="Helical" evidence="9">
    <location>
        <begin position="100"/>
        <end position="117"/>
    </location>
</feature>
<keyword evidence="7" id="KW-0067">ATP-binding</keyword>
<keyword evidence="3" id="KW-0597">Phosphoprotein</keyword>
<dbReference type="GO" id="GO:0016020">
    <property type="term" value="C:membrane"/>
    <property type="evidence" value="ECO:0007669"/>
    <property type="project" value="InterPro"/>
</dbReference>
<dbReference type="InterPro" id="IPR050482">
    <property type="entry name" value="Sensor_HK_TwoCompSys"/>
</dbReference>
<keyword evidence="12" id="KW-1185">Reference proteome</keyword>
<feature type="transmembrane region" description="Helical" evidence="9">
    <location>
        <begin position="37"/>
        <end position="55"/>
    </location>
</feature>
<dbReference type="EC" id="2.7.13.3" evidence="2"/>
<evidence type="ECO:0000313" key="12">
    <source>
        <dbReference type="Proteomes" id="UP000006854"/>
    </source>
</evidence>
<dbReference type="GO" id="GO:0000155">
    <property type="term" value="F:phosphorelay sensor kinase activity"/>
    <property type="evidence" value="ECO:0007669"/>
    <property type="project" value="InterPro"/>
</dbReference>
<dbReference type="Pfam" id="PF02518">
    <property type="entry name" value="HATPase_c"/>
    <property type="match status" value="1"/>
</dbReference>
<dbReference type="GO" id="GO:0005524">
    <property type="term" value="F:ATP binding"/>
    <property type="evidence" value="ECO:0007669"/>
    <property type="project" value="UniProtKB-KW"/>
</dbReference>
<feature type="transmembrane region" description="Helical" evidence="9">
    <location>
        <begin position="12"/>
        <end position="31"/>
    </location>
</feature>
<name>F2RBP6_STRVP</name>